<evidence type="ECO:0000256" key="3">
    <source>
        <dbReference type="ARBA" id="ARBA00022475"/>
    </source>
</evidence>
<reference evidence="9" key="1">
    <citation type="journal article" date="2019" name="Int. J. Syst. Evol. Microbiol.">
        <title>The Global Catalogue of Microorganisms (GCM) 10K type strain sequencing project: providing services to taxonomists for standard genome sequencing and annotation.</title>
        <authorList>
            <consortium name="The Broad Institute Genomics Platform"/>
            <consortium name="The Broad Institute Genome Sequencing Center for Infectious Disease"/>
            <person name="Wu L."/>
            <person name="Ma J."/>
        </authorList>
    </citation>
    <scope>NUCLEOTIDE SEQUENCE [LARGE SCALE GENOMIC DNA]</scope>
    <source>
        <strain evidence="9">KCTC 42587</strain>
    </source>
</reference>
<comment type="subcellular location">
    <subcellularLocation>
        <location evidence="1">Cell membrane</location>
        <topology evidence="1">Multi-pass membrane protein</topology>
    </subcellularLocation>
</comment>
<organism evidence="8 9">
    <name type="scientific">Bizionia sediminis</name>
    <dbReference type="NCBI Taxonomy" id="1737064"/>
    <lineage>
        <taxon>Bacteria</taxon>
        <taxon>Pseudomonadati</taxon>
        <taxon>Bacteroidota</taxon>
        <taxon>Flavobacteriia</taxon>
        <taxon>Flavobacteriales</taxon>
        <taxon>Flavobacteriaceae</taxon>
        <taxon>Bizionia</taxon>
    </lineage>
</organism>
<proteinExistence type="inferred from homology"/>
<evidence type="ECO:0000256" key="5">
    <source>
        <dbReference type="ARBA" id="ARBA00022989"/>
    </source>
</evidence>
<feature type="transmembrane region" description="Helical" evidence="7">
    <location>
        <begin position="318"/>
        <end position="338"/>
    </location>
</feature>
<feature type="transmembrane region" description="Helical" evidence="7">
    <location>
        <begin position="210"/>
        <end position="233"/>
    </location>
</feature>
<gene>
    <name evidence="8" type="ORF">ACFSQP_10965</name>
</gene>
<keyword evidence="6 7" id="KW-0472">Membrane</keyword>
<dbReference type="EMBL" id="JBHULS010000005">
    <property type="protein sequence ID" value="MFD2552338.1"/>
    <property type="molecule type" value="Genomic_DNA"/>
</dbReference>
<evidence type="ECO:0000313" key="8">
    <source>
        <dbReference type="EMBL" id="MFD2552338.1"/>
    </source>
</evidence>
<evidence type="ECO:0000256" key="1">
    <source>
        <dbReference type="ARBA" id="ARBA00004651"/>
    </source>
</evidence>
<evidence type="ECO:0000256" key="6">
    <source>
        <dbReference type="ARBA" id="ARBA00023136"/>
    </source>
</evidence>
<dbReference type="InterPro" id="IPR050833">
    <property type="entry name" value="Poly_Biosynth_Transport"/>
</dbReference>
<feature type="transmembrane region" description="Helical" evidence="7">
    <location>
        <begin position="414"/>
        <end position="435"/>
    </location>
</feature>
<dbReference type="CDD" id="cd13127">
    <property type="entry name" value="MATE_tuaB_like"/>
    <property type="match status" value="1"/>
</dbReference>
<name>A0ABW5KV60_9FLAO</name>
<keyword evidence="4 7" id="KW-0812">Transmembrane</keyword>
<feature type="transmembrane region" description="Helical" evidence="7">
    <location>
        <begin position="115"/>
        <end position="135"/>
    </location>
</feature>
<feature type="transmembrane region" description="Helical" evidence="7">
    <location>
        <begin position="441"/>
        <end position="462"/>
    </location>
</feature>
<feature type="transmembrane region" description="Helical" evidence="7">
    <location>
        <begin position="290"/>
        <end position="312"/>
    </location>
</feature>
<sequence length="479" mass="53562">MSLKKQTFTGIIWTFADTFFVRGFSFVTMILLARWIGPTDFGLIGMIAVFIAVGKTLTDSGLTSSLIRTKKPSQADFSTVFFVNIAMSLIVFFVIFTAAPVIADFFGYPILIDIIRVYCVVFIITAFSAVQLAILNKDMKFKKITKINLPSTLIGSAVGLYLGFNGYGVWSIVWMFLTIESIKASLLWLASSWKPKAIFSKAKFKYHYNFGYKLLLSGLLDTVFKNIYNVLIGKFFSAQTLGYYERSKQFSEYPSATLTGVIGSVTYPMLSKIQDDSERLERVYRKLIRISFFVIAPLMLGAAAVAEPLFLLILGKEWLPAVLFFQILSLAMMLYPIHAYNLNILKVYGRSDLFLKLEIIKKSITTIAVIVAFQFDVLGLVWASVFTSFAALGVNMFYASKLIKYSIPEQMKDLVVTLFIALLMAVAMNTAVQVLSDTARLIQIAVATIIGISSYLGMNYVIKSSPLHQAILLLKSRNL</sequence>
<comment type="similarity">
    <text evidence="2">Belongs to the polysaccharide synthase family.</text>
</comment>
<evidence type="ECO:0000256" key="4">
    <source>
        <dbReference type="ARBA" id="ARBA00022692"/>
    </source>
</evidence>
<feature type="transmembrane region" description="Helical" evidence="7">
    <location>
        <begin position="41"/>
        <end position="58"/>
    </location>
</feature>
<keyword evidence="9" id="KW-1185">Reference proteome</keyword>
<dbReference type="PANTHER" id="PTHR30250">
    <property type="entry name" value="PST FAMILY PREDICTED COLANIC ACID TRANSPORTER"/>
    <property type="match status" value="1"/>
</dbReference>
<feature type="transmembrane region" description="Helical" evidence="7">
    <location>
        <begin position="79"/>
        <end position="103"/>
    </location>
</feature>
<dbReference type="PANTHER" id="PTHR30250:SF10">
    <property type="entry name" value="LIPOPOLYSACCHARIDE BIOSYNTHESIS PROTEIN WZXC"/>
    <property type="match status" value="1"/>
</dbReference>
<comment type="caution">
    <text evidence="8">The sequence shown here is derived from an EMBL/GenBank/DDBJ whole genome shotgun (WGS) entry which is preliminary data.</text>
</comment>
<dbReference type="Proteomes" id="UP001597472">
    <property type="component" value="Unassembled WGS sequence"/>
</dbReference>
<feature type="transmembrane region" description="Helical" evidence="7">
    <location>
        <begin position="381"/>
        <end position="402"/>
    </location>
</feature>
<dbReference type="RefSeq" id="WP_376894355.1">
    <property type="nucleotide sequence ID" value="NZ_JBHULS010000005.1"/>
</dbReference>
<protein>
    <submittedName>
        <fullName evidence="8">Lipopolysaccharide biosynthesis protein</fullName>
    </submittedName>
</protein>
<accession>A0ABW5KV60</accession>
<evidence type="ECO:0000313" key="9">
    <source>
        <dbReference type="Proteomes" id="UP001597472"/>
    </source>
</evidence>
<evidence type="ECO:0000256" key="2">
    <source>
        <dbReference type="ARBA" id="ARBA00007430"/>
    </source>
</evidence>
<keyword evidence="5 7" id="KW-1133">Transmembrane helix</keyword>
<keyword evidence="3" id="KW-1003">Cell membrane</keyword>
<feature type="transmembrane region" description="Helical" evidence="7">
    <location>
        <begin position="359"/>
        <end position="375"/>
    </location>
</feature>
<feature type="transmembrane region" description="Helical" evidence="7">
    <location>
        <begin position="12"/>
        <end position="35"/>
    </location>
</feature>
<evidence type="ECO:0000256" key="7">
    <source>
        <dbReference type="SAM" id="Phobius"/>
    </source>
</evidence>
<dbReference type="Pfam" id="PF13440">
    <property type="entry name" value="Polysacc_synt_3"/>
    <property type="match status" value="1"/>
</dbReference>